<keyword evidence="1" id="KW-0812">Transmembrane</keyword>
<keyword evidence="1" id="KW-0472">Membrane</keyword>
<dbReference type="RefSeq" id="WP_353289930.1">
    <property type="nucleotide sequence ID" value="NZ_BAABQM010000003.1"/>
</dbReference>
<evidence type="ECO:0008006" key="4">
    <source>
        <dbReference type="Google" id="ProtNLM"/>
    </source>
</evidence>
<name>A0ABP9U7H9_9BACT</name>
<evidence type="ECO:0000256" key="1">
    <source>
        <dbReference type="SAM" id="Phobius"/>
    </source>
</evidence>
<dbReference type="Proteomes" id="UP001449582">
    <property type="component" value="Unassembled WGS sequence"/>
</dbReference>
<proteinExistence type="predicted"/>
<dbReference type="PROSITE" id="PS51257">
    <property type="entry name" value="PROKAR_LIPOPROTEIN"/>
    <property type="match status" value="1"/>
</dbReference>
<evidence type="ECO:0000313" key="3">
    <source>
        <dbReference type="Proteomes" id="UP001449582"/>
    </source>
</evidence>
<reference evidence="2" key="1">
    <citation type="submission" date="2024-02" db="EMBL/GenBank/DDBJ databases">
        <title>Draft genome sequence of new strains in genus Ureaplasma.</title>
        <authorList>
            <person name="Nakajima Y."/>
            <person name="Segawa T."/>
        </authorList>
    </citation>
    <scope>NUCLEOTIDE SEQUENCE [LARGE SCALE GENOMIC DNA]</scope>
    <source>
        <strain evidence="2">OM1</strain>
    </source>
</reference>
<comment type="caution">
    <text evidence="2">The sequence shown here is derived from an EMBL/GenBank/DDBJ whole genome shotgun (WGS) entry which is preliminary data.</text>
</comment>
<protein>
    <recommendedName>
        <fullName evidence="4">Lipoprotein</fullName>
    </recommendedName>
</protein>
<evidence type="ECO:0000313" key="2">
    <source>
        <dbReference type="EMBL" id="GAA5414769.1"/>
    </source>
</evidence>
<keyword evidence="1" id="KW-1133">Transmembrane helix</keyword>
<dbReference type="EMBL" id="BAABQM010000003">
    <property type="protein sequence ID" value="GAA5414769.1"/>
    <property type="molecule type" value="Genomic_DNA"/>
</dbReference>
<sequence>MQLTKRTKYWLIGGTAAAVTMITIPLLTTSCGMTQDLPPWRLGPWKNVPSNITADKIVQQFSNKNIKIQAVDTVSNWSFAYSLNNQKTLADCLQEYINFQLYTFNEHNKTFQWTMSWQKNLEIKLTPIKEKQEYKLTLSLMSGPHLKVTTAKDYLYITGFQNNKVSNQNNLEKVKYFSLYVQSSLTKNILH</sequence>
<keyword evidence="3" id="KW-1185">Reference proteome</keyword>
<gene>
    <name evidence="2" type="ORF">UREOM_4800</name>
</gene>
<accession>A0ABP9U7H9</accession>
<feature type="transmembrane region" description="Helical" evidence="1">
    <location>
        <begin position="9"/>
        <end position="28"/>
    </location>
</feature>
<organism evidence="2 3">
    <name type="scientific">Ureaplasma ceti</name>
    <dbReference type="NCBI Taxonomy" id="3119530"/>
    <lineage>
        <taxon>Bacteria</taxon>
        <taxon>Bacillati</taxon>
        <taxon>Mycoplasmatota</taxon>
        <taxon>Mycoplasmoidales</taxon>
        <taxon>Mycoplasmoidaceae</taxon>
        <taxon>Ureaplasma</taxon>
    </lineage>
</organism>